<organism evidence="1">
    <name type="scientific">Arachis hypogaea</name>
    <name type="common">Peanut</name>
    <dbReference type="NCBI Taxonomy" id="3818"/>
    <lineage>
        <taxon>Eukaryota</taxon>
        <taxon>Viridiplantae</taxon>
        <taxon>Streptophyta</taxon>
        <taxon>Embryophyta</taxon>
        <taxon>Tracheophyta</taxon>
        <taxon>Spermatophyta</taxon>
        <taxon>Magnoliopsida</taxon>
        <taxon>eudicotyledons</taxon>
        <taxon>Gunneridae</taxon>
        <taxon>Pentapetalae</taxon>
        <taxon>rosids</taxon>
        <taxon>fabids</taxon>
        <taxon>Fabales</taxon>
        <taxon>Fabaceae</taxon>
        <taxon>Papilionoideae</taxon>
        <taxon>50 kb inversion clade</taxon>
        <taxon>dalbergioids sensu lato</taxon>
        <taxon>Dalbergieae</taxon>
        <taxon>Pterocarpus clade</taxon>
        <taxon>Arachis</taxon>
    </lineage>
</organism>
<dbReference type="AlphaFoldDB" id="G0Y6W3"/>
<protein>
    <submittedName>
        <fullName evidence="1">Uncharacterized protein</fullName>
    </submittedName>
</protein>
<gene>
    <name evidence="1" type="ORF">205D04_13</name>
</gene>
<accession>G0Y6W3</accession>
<name>G0Y6W3_ARAHY</name>
<reference evidence="1" key="1">
    <citation type="journal article" date="2011" name="New Phytol.">
        <title>Comparative analysis of peanut NBS-LRR gene clusters suggests evolutionary innovation among duplicated domains and erosion of gene microsynteny.</title>
        <authorList>
            <person name="Ratnaparkhe M.B."/>
            <person name="Wang X."/>
            <person name="Li J."/>
            <person name="Compton R.O."/>
            <person name="Rainville L.K."/>
            <person name="Lemke C."/>
            <person name="Kim C."/>
            <person name="Tang H."/>
            <person name="Paterson A.H."/>
        </authorList>
    </citation>
    <scope>NUCLEOTIDE SEQUENCE</scope>
</reference>
<proteinExistence type="predicted"/>
<evidence type="ECO:0000313" key="1">
    <source>
        <dbReference type="EMBL" id="AEL30373.1"/>
    </source>
</evidence>
<sequence length="149" mass="16685">MSHVAGALDQPFIMVFNPNYVPASYGDAAASICLVAHCLGDAASSNGHCGAGILSWKPVCTKHQRMTRSTMPSSGRYTTIEWVGSCNRCWRMYVRRNHLTSWLRPKIKKAMYVHWADERFRHRCLTNKANKVLAKSSMYTGGSATKARM</sequence>
<dbReference type="EMBL" id="HQ637178">
    <property type="protein sequence ID" value="AEL30373.1"/>
    <property type="molecule type" value="Genomic_DNA"/>
</dbReference>